<name>A0A084WAH7_ANOSI</name>
<reference evidence="1 3" key="1">
    <citation type="journal article" date="2014" name="BMC Genomics">
        <title>Genome sequence of Anopheles sinensis provides insight into genetics basis of mosquito competence for malaria parasites.</title>
        <authorList>
            <person name="Zhou D."/>
            <person name="Zhang D."/>
            <person name="Ding G."/>
            <person name="Shi L."/>
            <person name="Hou Q."/>
            <person name="Ye Y."/>
            <person name="Xu Y."/>
            <person name="Zhou H."/>
            <person name="Xiong C."/>
            <person name="Li S."/>
            <person name="Yu J."/>
            <person name="Hong S."/>
            <person name="Yu X."/>
            <person name="Zou P."/>
            <person name="Chen C."/>
            <person name="Chang X."/>
            <person name="Wang W."/>
            <person name="Lv Y."/>
            <person name="Sun Y."/>
            <person name="Ma L."/>
            <person name="Shen B."/>
            <person name="Zhu C."/>
        </authorList>
    </citation>
    <scope>NUCLEOTIDE SEQUENCE [LARGE SCALE GENOMIC DNA]</scope>
</reference>
<dbReference type="Proteomes" id="UP000030765">
    <property type="component" value="Unassembled WGS sequence"/>
</dbReference>
<proteinExistence type="predicted"/>
<gene>
    <name evidence="1" type="ORF">ZHAS_00015246</name>
</gene>
<evidence type="ECO:0000313" key="2">
    <source>
        <dbReference type="EnsemblMetazoa" id="ASIC015246-PA"/>
    </source>
</evidence>
<dbReference type="AlphaFoldDB" id="A0A084WAH7"/>
<dbReference type="VEuPathDB" id="VectorBase:ASIC015246"/>
<dbReference type="EMBL" id="KE525329">
    <property type="protein sequence ID" value="KFB47221.1"/>
    <property type="molecule type" value="Genomic_DNA"/>
</dbReference>
<dbReference type="EMBL" id="ATLV01022193">
    <property type="status" value="NOT_ANNOTATED_CDS"/>
    <property type="molecule type" value="Genomic_DNA"/>
</dbReference>
<accession>A0A084WAH7</accession>
<sequence length="71" mass="7597">MTVINAPYLNLQGSGKGSIPFAVESMLDMEAAANGDIMKMIPGLIDVRSLMTKENISVSSGWLSTPQTHTE</sequence>
<protein>
    <submittedName>
        <fullName evidence="1">AGAP011366-PA-like protein</fullName>
    </submittedName>
</protein>
<evidence type="ECO:0000313" key="1">
    <source>
        <dbReference type="EMBL" id="KFB47221.1"/>
    </source>
</evidence>
<organism evidence="1">
    <name type="scientific">Anopheles sinensis</name>
    <name type="common">Mosquito</name>
    <dbReference type="NCBI Taxonomy" id="74873"/>
    <lineage>
        <taxon>Eukaryota</taxon>
        <taxon>Metazoa</taxon>
        <taxon>Ecdysozoa</taxon>
        <taxon>Arthropoda</taxon>
        <taxon>Hexapoda</taxon>
        <taxon>Insecta</taxon>
        <taxon>Pterygota</taxon>
        <taxon>Neoptera</taxon>
        <taxon>Endopterygota</taxon>
        <taxon>Diptera</taxon>
        <taxon>Nematocera</taxon>
        <taxon>Culicoidea</taxon>
        <taxon>Culicidae</taxon>
        <taxon>Anophelinae</taxon>
        <taxon>Anopheles</taxon>
    </lineage>
</organism>
<keyword evidence="3" id="KW-1185">Reference proteome</keyword>
<evidence type="ECO:0000313" key="3">
    <source>
        <dbReference type="Proteomes" id="UP000030765"/>
    </source>
</evidence>
<reference evidence="2" key="2">
    <citation type="submission" date="2020-05" db="UniProtKB">
        <authorList>
            <consortium name="EnsemblMetazoa"/>
        </authorList>
    </citation>
    <scope>IDENTIFICATION</scope>
</reference>
<dbReference type="EnsemblMetazoa" id="ASIC015246-RA">
    <property type="protein sequence ID" value="ASIC015246-PA"/>
    <property type="gene ID" value="ASIC015246"/>
</dbReference>